<reference evidence="2 3" key="1">
    <citation type="journal article" date="2012" name="BMC Genomics">
        <title>Comparative genomics of the white-rot fungi, Phanerochaete carnosa and P. chrysosporium, to elucidate the genetic basis of the distinct wood types they colonize.</title>
        <authorList>
            <person name="Suzuki H."/>
            <person name="MacDonald J."/>
            <person name="Syed K."/>
            <person name="Salamov A."/>
            <person name="Hori C."/>
            <person name="Aerts A."/>
            <person name="Henrissat B."/>
            <person name="Wiebenga A."/>
            <person name="vanKuyk P.A."/>
            <person name="Barry K."/>
            <person name="Lindquist E."/>
            <person name="LaButti K."/>
            <person name="Lapidus A."/>
            <person name="Lucas S."/>
            <person name="Coutinho P."/>
            <person name="Gong Y."/>
            <person name="Samejima M."/>
            <person name="Mahadevan R."/>
            <person name="Abou-Zaid M."/>
            <person name="de Vries R.P."/>
            <person name="Igarashi K."/>
            <person name="Yadav J.S."/>
            <person name="Grigoriev I.V."/>
            <person name="Master E.R."/>
        </authorList>
    </citation>
    <scope>NUCLEOTIDE SEQUENCE [LARGE SCALE GENOMIC DNA]</scope>
    <source>
        <strain evidence="2 3">HHB-10118-sp</strain>
    </source>
</reference>
<dbReference type="GeneID" id="18917619"/>
<keyword evidence="1" id="KW-1133">Transmembrane helix</keyword>
<feature type="transmembrane region" description="Helical" evidence="1">
    <location>
        <begin position="27"/>
        <end position="47"/>
    </location>
</feature>
<dbReference type="Proteomes" id="UP000008370">
    <property type="component" value="Unassembled WGS sequence"/>
</dbReference>
<protein>
    <submittedName>
        <fullName evidence="2">Uncharacterized protein</fullName>
    </submittedName>
</protein>
<dbReference type="RefSeq" id="XP_007398315.1">
    <property type="nucleotide sequence ID" value="XM_007398253.1"/>
</dbReference>
<keyword evidence="3" id="KW-1185">Reference proteome</keyword>
<dbReference type="KEGG" id="pco:PHACADRAFT_260089"/>
<dbReference type="AlphaFoldDB" id="K5UUE9"/>
<gene>
    <name evidence="2" type="ORF">PHACADRAFT_260089</name>
</gene>
<dbReference type="STRING" id="650164.K5UUE9"/>
<dbReference type="HOGENOM" id="CLU_2513393_0_0_1"/>
<evidence type="ECO:0000313" key="3">
    <source>
        <dbReference type="Proteomes" id="UP000008370"/>
    </source>
</evidence>
<organism evidence="2 3">
    <name type="scientific">Phanerochaete carnosa (strain HHB-10118-sp)</name>
    <name type="common">White-rot fungus</name>
    <name type="synonym">Peniophora carnosa</name>
    <dbReference type="NCBI Taxonomy" id="650164"/>
    <lineage>
        <taxon>Eukaryota</taxon>
        <taxon>Fungi</taxon>
        <taxon>Dikarya</taxon>
        <taxon>Basidiomycota</taxon>
        <taxon>Agaricomycotina</taxon>
        <taxon>Agaricomycetes</taxon>
        <taxon>Polyporales</taxon>
        <taxon>Phanerochaetaceae</taxon>
        <taxon>Phanerochaete</taxon>
    </lineage>
</organism>
<evidence type="ECO:0000256" key="1">
    <source>
        <dbReference type="SAM" id="Phobius"/>
    </source>
</evidence>
<dbReference type="OrthoDB" id="442352at2759"/>
<name>K5UUE9_PHACS</name>
<evidence type="ECO:0000313" key="2">
    <source>
        <dbReference type="EMBL" id="EKM53631.1"/>
    </source>
</evidence>
<keyword evidence="1" id="KW-0472">Membrane</keyword>
<proteinExistence type="predicted"/>
<keyword evidence="1" id="KW-0812">Transmembrane</keyword>
<accession>K5UUE9</accession>
<dbReference type="EMBL" id="JH930474">
    <property type="protein sequence ID" value="EKM53631.1"/>
    <property type="molecule type" value="Genomic_DNA"/>
</dbReference>
<sequence length="85" mass="9309">MLLTNHAVNLLVNRKVVPPRTRGPKRYHIYLNFITVPLFCVLILLACKAIDGIVLKRGIIGADGVKPINIMALFISLVSSSVNAN</sequence>
<dbReference type="InParanoid" id="K5UUE9"/>